<gene>
    <name evidence="3" type="ORF">DMC30DRAFT_22308</name>
</gene>
<evidence type="ECO:0000256" key="1">
    <source>
        <dbReference type="SAM" id="MobiDB-lite"/>
    </source>
</evidence>
<keyword evidence="2" id="KW-0472">Membrane</keyword>
<feature type="compositionally biased region" description="Basic and acidic residues" evidence="1">
    <location>
        <begin position="487"/>
        <end position="497"/>
    </location>
</feature>
<evidence type="ECO:0000256" key="2">
    <source>
        <dbReference type="SAM" id="Phobius"/>
    </source>
</evidence>
<feature type="region of interest" description="Disordered" evidence="1">
    <location>
        <begin position="279"/>
        <end position="298"/>
    </location>
</feature>
<proteinExistence type="predicted"/>
<keyword evidence="2" id="KW-1133">Transmembrane helix</keyword>
<accession>A0A5C5G2U4</accession>
<feature type="transmembrane region" description="Helical" evidence="2">
    <location>
        <begin position="253"/>
        <end position="272"/>
    </location>
</feature>
<organism evidence="3 4">
    <name type="scientific">Rhodotorula diobovata</name>
    <dbReference type="NCBI Taxonomy" id="5288"/>
    <lineage>
        <taxon>Eukaryota</taxon>
        <taxon>Fungi</taxon>
        <taxon>Dikarya</taxon>
        <taxon>Basidiomycota</taxon>
        <taxon>Pucciniomycotina</taxon>
        <taxon>Microbotryomycetes</taxon>
        <taxon>Sporidiobolales</taxon>
        <taxon>Sporidiobolaceae</taxon>
        <taxon>Rhodotorula</taxon>
    </lineage>
</organism>
<evidence type="ECO:0000313" key="4">
    <source>
        <dbReference type="Proteomes" id="UP000311382"/>
    </source>
</evidence>
<sequence length="504" mass="54750">MRVEYAADPSRWEETLLFGKSQLGFVHMLLVLVPVSSIIFGMALRLAVTYASRFFRDRWVYRVTVPVMSVLACGSIAAQVALVFQTLTVAVKASASSAPRHLDRSPINVTAQVCATAMSIIARGFFIVRLWELNKSILVRSTAVFLWLGSTALLLAWEVDFSDGNLVLGSRKAWGNAGSWSLFLCALFVGAALFTELVRIGGPSLHTLRLRDRMLAYCKISIESSSLLALIYLACSLTQALRNDSEAALLTSYWTFLVTPLVAIYSVMFSLVSRPPPPATPRSSSFGSRSKRSNSVFSRGGGGDVFSLQRLRCSGAKDFDDDLPAPPAMLETNSQSRPTRGPVLPDGEATARGQLQPDDPRTWRGDAGRLFPALQFDPAHSLASTSGGAGRSVSFRGTNDFDTFSLSVPSVPPFRRESSTPMLGRSPTASFFRRSHSASIVHEPGVYDEALVDQEPTVAKLDLGALSVCDSLVWGPRRRGDEEEDAAVPRHPDDKARSSSPPAL</sequence>
<feature type="transmembrane region" description="Helical" evidence="2">
    <location>
        <begin position="138"/>
        <end position="157"/>
    </location>
</feature>
<feature type="transmembrane region" description="Helical" evidence="2">
    <location>
        <begin position="220"/>
        <end position="241"/>
    </location>
</feature>
<reference evidence="3 4" key="1">
    <citation type="submission" date="2019-03" db="EMBL/GenBank/DDBJ databases">
        <title>Rhodosporidium diobovatum UCD-FST 08-225 genome sequencing, assembly, and annotation.</title>
        <authorList>
            <person name="Fakankun I.U."/>
            <person name="Fristensky B."/>
            <person name="Levin D.B."/>
        </authorList>
    </citation>
    <scope>NUCLEOTIDE SEQUENCE [LARGE SCALE GENOMIC DNA]</scope>
    <source>
        <strain evidence="3 4">UCD-FST 08-225</strain>
    </source>
</reference>
<keyword evidence="4" id="KW-1185">Reference proteome</keyword>
<dbReference type="Proteomes" id="UP000311382">
    <property type="component" value="Unassembled WGS sequence"/>
</dbReference>
<dbReference type="OrthoDB" id="10442062at2759"/>
<evidence type="ECO:0000313" key="3">
    <source>
        <dbReference type="EMBL" id="TNY23480.1"/>
    </source>
</evidence>
<feature type="transmembrane region" description="Helical" evidence="2">
    <location>
        <begin position="59"/>
        <end position="87"/>
    </location>
</feature>
<keyword evidence="2" id="KW-0812">Transmembrane</keyword>
<comment type="caution">
    <text evidence="3">The sequence shown here is derived from an EMBL/GenBank/DDBJ whole genome shotgun (WGS) entry which is preliminary data.</text>
</comment>
<dbReference type="EMBL" id="SOZI01000011">
    <property type="protein sequence ID" value="TNY23480.1"/>
    <property type="molecule type" value="Genomic_DNA"/>
</dbReference>
<feature type="transmembrane region" description="Helical" evidence="2">
    <location>
        <begin position="107"/>
        <end position="126"/>
    </location>
</feature>
<feature type="region of interest" description="Disordered" evidence="1">
    <location>
        <begin position="477"/>
        <end position="504"/>
    </location>
</feature>
<feature type="region of interest" description="Disordered" evidence="1">
    <location>
        <begin position="319"/>
        <end position="366"/>
    </location>
</feature>
<feature type="transmembrane region" description="Helical" evidence="2">
    <location>
        <begin position="177"/>
        <end position="199"/>
    </location>
</feature>
<feature type="transmembrane region" description="Helical" evidence="2">
    <location>
        <begin position="25"/>
        <end position="47"/>
    </location>
</feature>
<name>A0A5C5G2U4_9BASI</name>
<dbReference type="AlphaFoldDB" id="A0A5C5G2U4"/>
<protein>
    <submittedName>
        <fullName evidence="3">Uncharacterized protein</fullName>
    </submittedName>
</protein>